<comment type="caution">
    <text evidence="3">The sequence shown here is derived from an EMBL/GenBank/DDBJ whole genome shotgun (WGS) entry which is preliminary data.</text>
</comment>
<gene>
    <name evidence="3" type="ORF">GCM10011430_01360</name>
</gene>
<dbReference type="Proteomes" id="UP000627205">
    <property type="component" value="Unassembled WGS sequence"/>
</dbReference>
<feature type="signal peptide" evidence="2">
    <location>
        <begin position="1"/>
        <end position="22"/>
    </location>
</feature>
<feature type="compositionally biased region" description="Basic and acidic residues" evidence="1">
    <location>
        <begin position="164"/>
        <end position="186"/>
    </location>
</feature>
<evidence type="ECO:0000313" key="3">
    <source>
        <dbReference type="EMBL" id="GGI52962.1"/>
    </source>
</evidence>
<reference evidence="3" key="1">
    <citation type="journal article" date="2014" name="Int. J. Syst. Evol. Microbiol.">
        <title>Complete genome sequence of Corynebacterium casei LMG S-19264T (=DSM 44701T), isolated from a smear-ripened cheese.</title>
        <authorList>
            <consortium name="US DOE Joint Genome Institute (JGI-PGF)"/>
            <person name="Walter F."/>
            <person name="Albersmeier A."/>
            <person name="Kalinowski J."/>
            <person name="Ruckert C."/>
        </authorList>
    </citation>
    <scope>NUCLEOTIDE SEQUENCE</scope>
    <source>
        <strain evidence="3">CCM 7664</strain>
    </source>
</reference>
<feature type="compositionally biased region" description="Basic and acidic residues" evidence="1">
    <location>
        <begin position="122"/>
        <end position="140"/>
    </location>
</feature>
<evidence type="ECO:0008006" key="5">
    <source>
        <dbReference type="Google" id="ProtNLM"/>
    </source>
</evidence>
<evidence type="ECO:0000256" key="2">
    <source>
        <dbReference type="SAM" id="SignalP"/>
    </source>
</evidence>
<sequence>MKQSLKLVVFSMLLSCSQFALAQSAEDAHEEILAYTIDGIVEHYPAGSIQSTEQADVALADAKESRTKLEQRFEAEQQLCYPKFFTTACLNKATERKRLDLQVVKKIEVEANAYIRHARVEKRDRKLEEKARERAEKNKVDPILTTPKPEESATTAAPAAETVDPARRDKADAYAKKVADHEKRLQQIEQEQQAGAAERAANVEKYEAKQKEAAERQRKVAERKAEKEKAEAAKQAKAAAEANRPPPTPGE</sequence>
<reference evidence="3" key="2">
    <citation type="submission" date="2020-09" db="EMBL/GenBank/DDBJ databases">
        <authorList>
            <person name="Sun Q."/>
            <person name="Sedlacek I."/>
        </authorList>
    </citation>
    <scope>NUCLEOTIDE SEQUENCE</scope>
    <source>
        <strain evidence="3">CCM 7664</strain>
    </source>
</reference>
<feature type="compositionally biased region" description="Low complexity" evidence="1">
    <location>
        <begin position="187"/>
        <end position="200"/>
    </location>
</feature>
<dbReference type="AlphaFoldDB" id="A0A8J3AXP7"/>
<feature type="chain" id="PRO_5035194250" description="TolA protein" evidence="2">
    <location>
        <begin position="23"/>
        <end position="251"/>
    </location>
</feature>
<evidence type="ECO:0000313" key="4">
    <source>
        <dbReference type="Proteomes" id="UP000627205"/>
    </source>
</evidence>
<proteinExistence type="predicted"/>
<accession>A0A8J3AXP7</accession>
<protein>
    <recommendedName>
        <fullName evidence="5">TolA protein</fullName>
    </recommendedName>
</protein>
<feature type="compositionally biased region" description="Basic and acidic residues" evidence="1">
    <location>
        <begin position="201"/>
        <end position="234"/>
    </location>
</feature>
<feature type="compositionally biased region" description="Low complexity" evidence="1">
    <location>
        <begin position="152"/>
        <end position="162"/>
    </location>
</feature>
<keyword evidence="4" id="KW-1185">Reference proteome</keyword>
<organism evidence="3 4">
    <name type="scientific">Oxalicibacterium solurbis</name>
    <dbReference type="NCBI Taxonomy" id="69280"/>
    <lineage>
        <taxon>Bacteria</taxon>
        <taxon>Pseudomonadati</taxon>
        <taxon>Pseudomonadota</taxon>
        <taxon>Betaproteobacteria</taxon>
        <taxon>Burkholderiales</taxon>
        <taxon>Oxalobacteraceae</taxon>
        <taxon>Oxalicibacterium</taxon>
    </lineage>
</organism>
<dbReference type="RefSeq" id="WP_188419063.1">
    <property type="nucleotide sequence ID" value="NZ_BMDP01000001.1"/>
</dbReference>
<name>A0A8J3AXP7_9BURK</name>
<dbReference type="EMBL" id="BMDP01000001">
    <property type="protein sequence ID" value="GGI52962.1"/>
    <property type="molecule type" value="Genomic_DNA"/>
</dbReference>
<feature type="region of interest" description="Disordered" evidence="1">
    <location>
        <begin position="122"/>
        <end position="251"/>
    </location>
</feature>
<evidence type="ECO:0000256" key="1">
    <source>
        <dbReference type="SAM" id="MobiDB-lite"/>
    </source>
</evidence>
<keyword evidence="2" id="KW-0732">Signal</keyword>